<feature type="domain" description="Methyltransferase" evidence="1">
    <location>
        <begin position="56"/>
        <end position="152"/>
    </location>
</feature>
<dbReference type="InterPro" id="IPR041698">
    <property type="entry name" value="Methyltransf_25"/>
</dbReference>
<dbReference type="RefSeq" id="WP_180679569.1">
    <property type="nucleotide sequence ID" value="NZ_JACCKA010000086.1"/>
</dbReference>
<dbReference type="Pfam" id="PF13649">
    <property type="entry name" value="Methyltransf_25"/>
    <property type="match status" value="1"/>
</dbReference>
<dbReference type="PANTHER" id="PTHR43591">
    <property type="entry name" value="METHYLTRANSFERASE"/>
    <property type="match status" value="1"/>
</dbReference>
<keyword evidence="2" id="KW-0489">Methyltransferase</keyword>
<dbReference type="Gene3D" id="3.40.50.150">
    <property type="entry name" value="Vaccinia Virus protein VP39"/>
    <property type="match status" value="1"/>
</dbReference>
<accession>A0A853JER7</accession>
<protein>
    <submittedName>
        <fullName evidence="2">Methyltransferase domain-containing protein</fullName>
    </submittedName>
</protein>
<name>A0A853JER7_9GAMM</name>
<evidence type="ECO:0000313" key="3">
    <source>
        <dbReference type="Proteomes" id="UP000578091"/>
    </source>
</evidence>
<sequence length="286" mass="30560">MSTRSSDPARRTDDQRQHWDGVAAGWKQWWPTIEQGAQAVSARMLELAAVAPGQRVLDIATGIGEPALLAAARVGPRGRVLATDCSPRMLAIARERAAGLGLANVDFLEMDARELEFPDDSFDAALCRWGISYLPDPPTTAAAIRRLLVPGGSFATSVWQAGPRGRPMVGLAMAAAIETFDLPPPSEPAVPASGSAEAALAQQLVLAGFTDVRVEEVALTLEFRSADDCTQYLMDVSPQFSALLLGRTSTELAEYRQRLGDRLRQYTTADGSVRVPNVAVCAAGRA</sequence>
<dbReference type="PANTHER" id="PTHR43591:SF24">
    <property type="entry name" value="2-METHOXY-6-POLYPRENYL-1,4-BENZOQUINOL METHYLASE, MITOCHONDRIAL"/>
    <property type="match status" value="1"/>
</dbReference>
<keyword evidence="3" id="KW-1185">Reference proteome</keyword>
<organism evidence="2 3">
    <name type="scientific">Luteimonas salinisoli</name>
    <dbReference type="NCBI Taxonomy" id="2752307"/>
    <lineage>
        <taxon>Bacteria</taxon>
        <taxon>Pseudomonadati</taxon>
        <taxon>Pseudomonadota</taxon>
        <taxon>Gammaproteobacteria</taxon>
        <taxon>Lysobacterales</taxon>
        <taxon>Lysobacteraceae</taxon>
        <taxon>Luteimonas</taxon>
    </lineage>
</organism>
<dbReference type="Proteomes" id="UP000578091">
    <property type="component" value="Unassembled WGS sequence"/>
</dbReference>
<dbReference type="EMBL" id="JACCKA010000086">
    <property type="protein sequence ID" value="NZA27806.1"/>
    <property type="molecule type" value="Genomic_DNA"/>
</dbReference>
<dbReference type="SUPFAM" id="SSF53335">
    <property type="entry name" value="S-adenosyl-L-methionine-dependent methyltransferases"/>
    <property type="match status" value="1"/>
</dbReference>
<keyword evidence="2" id="KW-0808">Transferase</keyword>
<dbReference type="GO" id="GO:0032259">
    <property type="term" value="P:methylation"/>
    <property type="evidence" value="ECO:0007669"/>
    <property type="project" value="UniProtKB-KW"/>
</dbReference>
<evidence type="ECO:0000259" key="1">
    <source>
        <dbReference type="Pfam" id="PF13649"/>
    </source>
</evidence>
<gene>
    <name evidence="2" type="ORF">H0E84_15615</name>
</gene>
<dbReference type="AlphaFoldDB" id="A0A853JER7"/>
<dbReference type="CDD" id="cd02440">
    <property type="entry name" value="AdoMet_MTases"/>
    <property type="match status" value="1"/>
</dbReference>
<dbReference type="GO" id="GO:0008168">
    <property type="term" value="F:methyltransferase activity"/>
    <property type="evidence" value="ECO:0007669"/>
    <property type="project" value="UniProtKB-KW"/>
</dbReference>
<dbReference type="InterPro" id="IPR029063">
    <property type="entry name" value="SAM-dependent_MTases_sf"/>
</dbReference>
<comment type="caution">
    <text evidence="2">The sequence shown here is derived from an EMBL/GenBank/DDBJ whole genome shotgun (WGS) entry which is preliminary data.</text>
</comment>
<reference evidence="2 3" key="1">
    <citation type="submission" date="2020-07" db="EMBL/GenBank/DDBJ databases">
        <title>Luteimonas sp. SJ-92.</title>
        <authorList>
            <person name="Huang X.-X."/>
            <person name="Xu L."/>
            <person name="Sun J.-Q."/>
        </authorList>
    </citation>
    <scope>NUCLEOTIDE SEQUENCE [LARGE SCALE GENOMIC DNA]</scope>
    <source>
        <strain evidence="2 3">SJ-92</strain>
    </source>
</reference>
<evidence type="ECO:0000313" key="2">
    <source>
        <dbReference type="EMBL" id="NZA27806.1"/>
    </source>
</evidence>
<proteinExistence type="predicted"/>